<evidence type="ECO:0000313" key="1">
    <source>
        <dbReference type="EMBL" id="JAE34079.1"/>
    </source>
</evidence>
<proteinExistence type="predicted"/>
<protein>
    <submittedName>
        <fullName evidence="1">Uncharacterized protein</fullName>
    </submittedName>
</protein>
<reference evidence="1" key="2">
    <citation type="journal article" date="2015" name="Data Brief">
        <title>Shoot transcriptome of the giant reed, Arundo donax.</title>
        <authorList>
            <person name="Barrero R.A."/>
            <person name="Guerrero F.D."/>
            <person name="Moolhuijzen P."/>
            <person name="Goolsby J.A."/>
            <person name="Tidwell J."/>
            <person name="Bellgard S.E."/>
            <person name="Bellgard M.I."/>
        </authorList>
    </citation>
    <scope>NUCLEOTIDE SEQUENCE</scope>
    <source>
        <tissue evidence="1">Shoot tissue taken approximately 20 cm above the soil surface</tissue>
    </source>
</reference>
<dbReference type="EMBL" id="GBRH01163817">
    <property type="protein sequence ID" value="JAE34079.1"/>
    <property type="molecule type" value="Transcribed_RNA"/>
</dbReference>
<dbReference type="AlphaFoldDB" id="A0A0A9HE45"/>
<name>A0A0A9HE45_ARUDO</name>
<reference evidence="1" key="1">
    <citation type="submission" date="2014-09" db="EMBL/GenBank/DDBJ databases">
        <authorList>
            <person name="Magalhaes I.L.F."/>
            <person name="Oliveira U."/>
            <person name="Santos F.R."/>
            <person name="Vidigal T.H.D.A."/>
            <person name="Brescovit A.D."/>
            <person name="Santos A.J."/>
        </authorList>
    </citation>
    <scope>NUCLEOTIDE SEQUENCE</scope>
    <source>
        <tissue evidence="1">Shoot tissue taken approximately 20 cm above the soil surface</tissue>
    </source>
</reference>
<organism evidence="1">
    <name type="scientific">Arundo donax</name>
    <name type="common">Giant reed</name>
    <name type="synonym">Donax arundinaceus</name>
    <dbReference type="NCBI Taxonomy" id="35708"/>
    <lineage>
        <taxon>Eukaryota</taxon>
        <taxon>Viridiplantae</taxon>
        <taxon>Streptophyta</taxon>
        <taxon>Embryophyta</taxon>
        <taxon>Tracheophyta</taxon>
        <taxon>Spermatophyta</taxon>
        <taxon>Magnoliopsida</taxon>
        <taxon>Liliopsida</taxon>
        <taxon>Poales</taxon>
        <taxon>Poaceae</taxon>
        <taxon>PACMAD clade</taxon>
        <taxon>Arundinoideae</taxon>
        <taxon>Arundineae</taxon>
        <taxon>Arundo</taxon>
    </lineage>
</organism>
<accession>A0A0A9HE45</accession>
<sequence>MTRSPFSLTTFLVADLPDLEKLRGK</sequence>